<gene>
    <name evidence="2" type="ORF">CTOB1V02_LOCUS13408</name>
</gene>
<protein>
    <submittedName>
        <fullName evidence="2">Uncharacterized protein</fullName>
    </submittedName>
</protein>
<dbReference type="Pfam" id="PF00069">
    <property type="entry name" value="Pkinase"/>
    <property type="match status" value="1"/>
</dbReference>
<organism evidence="2">
    <name type="scientific">Cyprideis torosa</name>
    <dbReference type="NCBI Taxonomy" id="163714"/>
    <lineage>
        <taxon>Eukaryota</taxon>
        <taxon>Metazoa</taxon>
        <taxon>Ecdysozoa</taxon>
        <taxon>Arthropoda</taxon>
        <taxon>Crustacea</taxon>
        <taxon>Oligostraca</taxon>
        <taxon>Ostracoda</taxon>
        <taxon>Podocopa</taxon>
        <taxon>Podocopida</taxon>
        <taxon>Cytherocopina</taxon>
        <taxon>Cytheroidea</taxon>
        <taxon>Cytherideidae</taxon>
        <taxon>Cyprideis</taxon>
    </lineage>
</organism>
<feature type="non-terminal residue" evidence="2">
    <location>
        <position position="1"/>
    </location>
</feature>
<feature type="region of interest" description="Disordered" evidence="1">
    <location>
        <begin position="205"/>
        <end position="229"/>
    </location>
</feature>
<proteinExistence type="predicted"/>
<accession>A0A7R8WRN1</accession>
<dbReference type="GO" id="GO:0005524">
    <property type="term" value="F:ATP binding"/>
    <property type="evidence" value="ECO:0007669"/>
    <property type="project" value="InterPro"/>
</dbReference>
<reference evidence="2" key="1">
    <citation type="submission" date="2020-11" db="EMBL/GenBank/DDBJ databases">
        <authorList>
            <person name="Tran Van P."/>
        </authorList>
    </citation>
    <scope>NUCLEOTIDE SEQUENCE</scope>
</reference>
<dbReference type="InterPro" id="IPR011009">
    <property type="entry name" value="Kinase-like_dom_sf"/>
</dbReference>
<evidence type="ECO:0000256" key="1">
    <source>
        <dbReference type="SAM" id="MobiDB-lite"/>
    </source>
</evidence>
<dbReference type="SUPFAM" id="SSF56112">
    <property type="entry name" value="Protein kinase-like (PK-like)"/>
    <property type="match status" value="1"/>
</dbReference>
<dbReference type="Gene3D" id="1.10.510.10">
    <property type="entry name" value="Transferase(Phosphotransferase) domain 1"/>
    <property type="match status" value="1"/>
</dbReference>
<feature type="compositionally biased region" description="Polar residues" evidence="1">
    <location>
        <begin position="120"/>
        <end position="131"/>
    </location>
</feature>
<dbReference type="AlphaFoldDB" id="A0A7R8WRN1"/>
<dbReference type="OrthoDB" id="840771at2759"/>
<sequence>MMTGTPKYCAPELLDKGLRYGTPVDVYSLSLILFELFTGEDPFKGCTSVMQVLAAIMRDERPQIPNDFPEALKPILEKGWSKDPIQRPPLTLFRDALQKVSDDLEKELAEKTAAKLRSLTLGTPSPESNLGASEANRPSPAHSMSFAGAAAASVEEEVEGIPCEFCGTLLNLDELLNHERRCFNDQVEELNRWEVLRGRRPRLEISAPDSPAASMPSASRLSLRPFSRQ</sequence>
<feature type="region of interest" description="Disordered" evidence="1">
    <location>
        <begin position="115"/>
        <end position="143"/>
    </location>
</feature>
<name>A0A7R8WRN1_9CRUS</name>
<dbReference type="PANTHER" id="PTHR44329">
    <property type="entry name" value="SERINE/THREONINE-PROTEIN KINASE TNNI3K-RELATED"/>
    <property type="match status" value="1"/>
</dbReference>
<dbReference type="GO" id="GO:0004674">
    <property type="term" value="F:protein serine/threonine kinase activity"/>
    <property type="evidence" value="ECO:0007669"/>
    <property type="project" value="TreeGrafter"/>
</dbReference>
<dbReference type="EMBL" id="OB673657">
    <property type="protein sequence ID" value="CAD7235593.1"/>
    <property type="molecule type" value="Genomic_DNA"/>
</dbReference>
<dbReference type="InterPro" id="IPR000719">
    <property type="entry name" value="Prot_kinase_dom"/>
</dbReference>
<dbReference type="PROSITE" id="PS50011">
    <property type="entry name" value="PROTEIN_KINASE_DOM"/>
    <property type="match status" value="1"/>
</dbReference>
<evidence type="ECO:0000313" key="2">
    <source>
        <dbReference type="EMBL" id="CAD7235593.1"/>
    </source>
</evidence>
<feature type="compositionally biased region" description="Low complexity" evidence="1">
    <location>
        <begin position="206"/>
        <end position="229"/>
    </location>
</feature>
<dbReference type="InterPro" id="IPR051681">
    <property type="entry name" value="Ser/Thr_Kinases-Pseudokinases"/>
</dbReference>